<dbReference type="Proteomes" id="UP000051330">
    <property type="component" value="Unassembled WGS sequence"/>
</dbReference>
<name>A0A0R1MX68_9LACO</name>
<dbReference type="CDD" id="cd04496">
    <property type="entry name" value="SSB_OBF"/>
    <property type="match status" value="1"/>
</dbReference>
<dbReference type="PROSITE" id="PS50935">
    <property type="entry name" value="SSB"/>
    <property type="match status" value="1"/>
</dbReference>
<dbReference type="InterPro" id="IPR000424">
    <property type="entry name" value="Primosome_PriB/ssb"/>
</dbReference>
<dbReference type="RefSeq" id="WP_057820475.1">
    <property type="nucleotide sequence ID" value="NZ_AZEC01000006.1"/>
</dbReference>
<proteinExistence type="inferred from homology"/>
<dbReference type="AlphaFoldDB" id="A0A0R1MX68"/>
<comment type="subunit">
    <text evidence="2">Homotetramer.</text>
</comment>
<dbReference type="PANTHER" id="PTHR10302:SF27">
    <property type="entry name" value="SINGLE-STRANDED DNA-BINDING PROTEIN"/>
    <property type="match status" value="1"/>
</dbReference>
<comment type="function">
    <text evidence="2">Plays an important role in DNA replication, recombination and repair. Binds to ssDNA and to an array of partner proteins to recruit them to their sites of action during DNA metabolism.</text>
</comment>
<evidence type="ECO:0000313" key="6">
    <source>
        <dbReference type="Proteomes" id="UP000051330"/>
    </source>
</evidence>
<dbReference type="NCBIfam" id="TIGR00621">
    <property type="entry name" value="ssb"/>
    <property type="match status" value="1"/>
</dbReference>
<keyword evidence="2" id="KW-0234">DNA repair</keyword>
<keyword evidence="1 2" id="KW-0238">DNA-binding</keyword>
<dbReference type="InterPro" id="IPR011344">
    <property type="entry name" value="ssDNA-bd"/>
</dbReference>
<dbReference type="Pfam" id="PF00436">
    <property type="entry name" value="SSB"/>
    <property type="match status" value="1"/>
</dbReference>
<comment type="caution">
    <text evidence="5">The sequence shown here is derived from an EMBL/GenBank/DDBJ whole genome shotgun (WGS) entry which is preliminary data.</text>
</comment>
<sequence>MLNQVALVGRLTRDVDLRTTQAGKDVGQFILAVNRNYKNSNGEVDADFITCQAWRNANVLSQYAHKGSLISITGQIKTGSYDNKQGQRVYTTDIVVDHFDFLESKSTKPNSSGQSKQPRPHDDGINISDDDLPF</sequence>
<evidence type="ECO:0000313" key="5">
    <source>
        <dbReference type="EMBL" id="KRL12830.1"/>
    </source>
</evidence>
<keyword evidence="2" id="KW-0235">DNA replication</keyword>
<dbReference type="InterPro" id="IPR012340">
    <property type="entry name" value="NA-bd_OB-fold"/>
</dbReference>
<feature type="compositionally biased region" description="Polar residues" evidence="4">
    <location>
        <begin position="107"/>
        <end position="117"/>
    </location>
</feature>
<evidence type="ECO:0000256" key="1">
    <source>
        <dbReference type="ARBA" id="ARBA00023125"/>
    </source>
</evidence>
<gene>
    <name evidence="5" type="ORF">FD09_GL002817</name>
</gene>
<dbReference type="PATRIC" id="fig|1423792.3.peg.2878"/>
<keyword evidence="2" id="KW-0227">DNA damage</keyword>
<feature type="short sequence motif" description="Important for interaction with partner proteins" evidence="2">
    <location>
        <begin position="129"/>
        <end position="134"/>
    </location>
</feature>
<dbReference type="SUPFAM" id="SSF50249">
    <property type="entry name" value="Nucleic acid-binding proteins"/>
    <property type="match status" value="1"/>
</dbReference>
<protein>
    <recommendedName>
        <fullName evidence="2 3">Single-stranded DNA-binding protein</fullName>
        <shortName evidence="2">SSB</shortName>
    </recommendedName>
</protein>
<dbReference type="Gene3D" id="2.40.50.140">
    <property type="entry name" value="Nucleic acid-binding proteins"/>
    <property type="match status" value="1"/>
</dbReference>
<comment type="caution">
    <text evidence="2">Lacks conserved residue(s) required for the propagation of feature annotation.</text>
</comment>
<reference evidence="5 6" key="1">
    <citation type="journal article" date="2015" name="Genome Announc.">
        <title>Expanding the biotechnology potential of lactobacilli through comparative genomics of 213 strains and associated genera.</title>
        <authorList>
            <person name="Sun Z."/>
            <person name="Harris H.M."/>
            <person name="McCann A."/>
            <person name="Guo C."/>
            <person name="Argimon S."/>
            <person name="Zhang W."/>
            <person name="Yang X."/>
            <person name="Jeffery I.B."/>
            <person name="Cooney J.C."/>
            <person name="Kagawa T.F."/>
            <person name="Liu W."/>
            <person name="Song Y."/>
            <person name="Salvetti E."/>
            <person name="Wrobel A."/>
            <person name="Rasinkangas P."/>
            <person name="Parkhill J."/>
            <person name="Rea M.C."/>
            <person name="O'Sullivan O."/>
            <person name="Ritari J."/>
            <person name="Douillard F.P."/>
            <person name="Paul Ross R."/>
            <person name="Yang R."/>
            <person name="Briner A.E."/>
            <person name="Felis G.E."/>
            <person name="de Vos W.M."/>
            <person name="Barrangou R."/>
            <person name="Klaenhammer T.R."/>
            <person name="Caufield P.W."/>
            <person name="Cui Y."/>
            <person name="Zhang H."/>
            <person name="O'Toole P.W."/>
        </authorList>
    </citation>
    <scope>NUCLEOTIDE SEQUENCE [LARGE SCALE GENOMIC DNA]</scope>
    <source>
        <strain evidence="5 6">DSM 12744</strain>
    </source>
</reference>
<accession>A0A0R1MX68</accession>
<dbReference type="GO" id="GO:0009295">
    <property type="term" value="C:nucleoid"/>
    <property type="evidence" value="ECO:0007669"/>
    <property type="project" value="TreeGrafter"/>
</dbReference>
<dbReference type="GO" id="GO:0006281">
    <property type="term" value="P:DNA repair"/>
    <property type="evidence" value="ECO:0007669"/>
    <property type="project" value="UniProtKB-UniRule"/>
</dbReference>
<dbReference type="HAMAP" id="MF_00984">
    <property type="entry name" value="SSB"/>
    <property type="match status" value="1"/>
</dbReference>
<dbReference type="GO" id="GO:0006310">
    <property type="term" value="P:DNA recombination"/>
    <property type="evidence" value="ECO:0007669"/>
    <property type="project" value="UniProtKB-UniRule"/>
</dbReference>
<dbReference type="GO" id="GO:0006260">
    <property type="term" value="P:DNA replication"/>
    <property type="evidence" value="ECO:0007669"/>
    <property type="project" value="UniProtKB-UniRule"/>
</dbReference>
<dbReference type="GO" id="GO:0003697">
    <property type="term" value="F:single-stranded DNA binding"/>
    <property type="evidence" value="ECO:0007669"/>
    <property type="project" value="UniProtKB-UniRule"/>
</dbReference>
<feature type="region of interest" description="Disordered" evidence="4">
    <location>
        <begin position="104"/>
        <end position="134"/>
    </location>
</feature>
<dbReference type="PANTHER" id="PTHR10302">
    <property type="entry name" value="SINGLE-STRANDED DNA-BINDING PROTEIN"/>
    <property type="match status" value="1"/>
</dbReference>
<keyword evidence="6" id="KW-1185">Reference proteome</keyword>
<dbReference type="STRING" id="1423792.FD09_GL002817"/>
<dbReference type="OrthoDB" id="9809878at2"/>
<organism evidence="5 6">
    <name type="scientific">Schleiferilactobacillus perolens DSM 12744</name>
    <dbReference type="NCBI Taxonomy" id="1423792"/>
    <lineage>
        <taxon>Bacteria</taxon>
        <taxon>Bacillati</taxon>
        <taxon>Bacillota</taxon>
        <taxon>Bacilli</taxon>
        <taxon>Lactobacillales</taxon>
        <taxon>Lactobacillaceae</taxon>
        <taxon>Schleiferilactobacillus</taxon>
    </lineage>
</organism>
<evidence type="ECO:0000256" key="2">
    <source>
        <dbReference type="HAMAP-Rule" id="MF_00984"/>
    </source>
</evidence>
<dbReference type="EMBL" id="AZEC01000006">
    <property type="protein sequence ID" value="KRL12830.1"/>
    <property type="molecule type" value="Genomic_DNA"/>
</dbReference>
<keyword evidence="2" id="KW-0233">DNA recombination</keyword>
<evidence type="ECO:0000256" key="4">
    <source>
        <dbReference type="SAM" id="MobiDB-lite"/>
    </source>
</evidence>
<evidence type="ECO:0000256" key="3">
    <source>
        <dbReference type="PIRNR" id="PIRNR002070"/>
    </source>
</evidence>
<dbReference type="PIRSF" id="PIRSF002070">
    <property type="entry name" value="SSB"/>
    <property type="match status" value="1"/>
</dbReference>